<keyword evidence="1" id="KW-0472">Membrane</keyword>
<feature type="transmembrane region" description="Helical" evidence="1">
    <location>
        <begin position="6"/>
        <end position="22"/>
    </location>
</feature>
<dbReference type="PANTHER" id="PTHR23526">
    <property type="entry name" value="INTEGRAL MEMBRANE TRANSPORT PROTEIN-RELATED"/>
    <property type="match status" value="1"/>
</dbReference>
<dbReference type="Gene3D" id="1.20.1250.20">
    <property type="entry name" value="MFS general substrate transporter like domains"/>
    <property type="match status" value="1"/>
</dbReference>
<dbReference type="InterPro" id="IPR020846">
    <property type="entry name" value="MFS_dom"/>
</dbReference>
<dbReference type="PANTHER" id="PTHR23526:SF2">
    <property type="entry name" value="MAJOR FACILITATOR SUPERFAMILY (MFS) PROFILE DOMAIN-CONTAINING PROTEIN"/>
    <property type="match status" value="1"/>
</dbReference>
<proteinExistence type="predicted"/>
<accession>X0YPI8</accession>
<dbReference type="GO" id="GO:0022857">
    <property type="term" value="F:transmembrane transporter activity"/>
    <property type="evidence" value="ECO:0007669"/>
    <property type="project" value="InterPro"/>
</dbReference>
<gene>
    <name evidence="3" type="ORF">S01H4_16967</name>
</gene>
<evidence type="ECO:0000259" key="2">
    <source>
        <dbReference type="PROSITE" id="PS50850"/>
    </source>
</evidence>
<dbReference type="AlphaFoldDB" id="X0YPI8"/>
<feature type="transmembrane region" description="Helical" evidence="1">
    <location>
        <begin position="43"/>
        <end position="68"/>
    </location>
</feature>
<feature type="domain" description="Major facilitator superfamily (MFS) profile" evidence="2">
    <location>
        <begin position="45"/>
        <end position="253"/>
    </location>
</feature>
<dbReference type="PROSITE" id="PS50850">
    <property type="entry name" value="MFS"/>
    <property type="match status" value="1"/>
</dbReference>
<evidence type="ECO:0000256" key="1">
    <source>
        <dbReference type="SAM" id="Phobius"/>
    </source>
</evidence>
<name>X0YPI8_9ZZZZ</name>
<dbReference type="Pfam" id="PF07690">
    <property type="entry name" value="MFS_1"/>
    <property type="match status" value="1"/>
</dbReference>
<comment type="caution">
    <text evidence="3">The sequence shown here is derived from an EMBL/GenBank/DDBJ whole genome shotgun (WGS) entry which is preliminary data.</text>
</comment>
<feature type="transmembrane region" description="Helical" evidence="1">
    <location>
        <begin position="175"/>
        <end position="194"/>
    </location>
</feature>
<dbReference type="SUPFAM" id="SSF103473">
    <property type="entry name" value="MFS general substrate transporter"/>
    <property type="match status" value="1"/>
</dbReference>
<feature type="transmembrane region" description="Helical" evidence="1">
    <location>
        <begin position="80"/>
        <end position="99"/>
    </location>
</feature>
<organism evidence="3">
    <name type="scientific">marine sediment metagenome</name>
    <dbReference type="NCBI Taxonomy" id="412755"/>
    <lineage>
        <taxon>unclassified sequences</taxon>
        <taxon>metagenomes</taxon>
        <taxon>ecological metagenomes</taxon>
    </lineage>
</organism>
<reference evidence="3" key="1">
    <citation type="journal article" date="2014" name="Front. Microbiol.">
        <title>High frequency of phylogenetically diverse reductive dehalogenase-homologous genes in deep subseafloor sedimentary metagenomes.</title>
        <authorList>
            <person name="Kawai M."/>
            <person name="Futagami T."/>
            <person name="Toyoda A."/>
            <person name="Takaki Y."/>
            <person name="Nishi S."/>
            <person name="Hori S."/>
            <person name="Arai W."/>
            <person name="Tsubouchi T."/>
            <person name="Morono Y."/>
            <person name="Uchiyama I."/>
            <person name="Ito T."/>
            <person name="Fujiyama A."/>
            <person name="Inagaki F."/>
            <person name="Takami H."/>
        </authorList>
    </citation>
    <scope>NUCLEOTIDE SEQUENCE</scope>
    <source>
        <strain evidence="3">Expedition CK06-06</strain>
    </source>
</reference>
<sequence>AFTGVLGLLSMISVIIFVQDIIKTERDPEKPVPEKKVDQSLGVPYFSSFLAIGVLTGFSIGLIIPIFTLHSIDAFGLTEGTIGFIFTISGTAALLVNYPAGRLSDRLQNRMSIVVIGIIFAGLGFIIVGFSTSIVFVLLAFIFRSMAYQAYIPAYRAFQADQIPHMIRGKTMGRIQSAFNVGAIFGPLVGSAIYEVVSNDLITILVIDYDFYGGGIPFLIAGVFTISQVVFAIFILRRENVKKNLRSSELLKQ</sequence>
<keyword evidence="1" id="KW-0812">Transmembrane</keyword>
<evidence type="ECO:0000313" key="3">
    <source>
        <dbReference type="EMBL" id="GAG58174.1"/>
    </source>
</evidence>
<protein>
    <recommendedName>
        <fullName evidence="2">Major facilitator superfamily (MFS) profile domain-containing protein</fullName>
    </recommendedName>
</protein>
<dbReference type="EMBL" id="BART01007455">
    <property type="protein sequence ID" value="GAG58174.1"/>
    <property type="molecule type" value="Genomic_DNA"/>
</dbReference>
<feature type="non-terminal residue" evidence="3">
    <location>
        <position position="1"/>
    </location>
</feature>
<keyword evidence="1" id="KW-1133">Transmembrane helix</keyword>
<feature type="transmembrane region" description="Helical" evidence="1">
    <location>
        <begin position="214"/>
        <end position="236"/>
    </location>
</feature>
<dbReference type="InterPro" id="IPR011701">
    <property type="entry name" value="MFS"/>
</dbReference>
<feature type="transmembrane region" description="Helical" evidence="1">
    <location>
        <begin position="111"/>
        <end position="128"/>
    </location>
</feature>
<dbReference type="InterPro" id="IPR052528">
    <property type="entry name" value="Sugar_transport-like"/>
</dbReference>
<dbReference type="InterPro" id="IPR036259">
    <property type="entry name" value="MFS_trans_sf"/>
</dbReference>